<gene>
    <name evidence="9" type="ORF">I206_01992</name>
    <name evidence="10" type="ORF">I206_103002</name>
</gene>
<dbReference type="GO" id="GO:0032541">
    <property type="term" value="C:cortical endoplasmic reticulum"/>
    <property type="evidence" value="ECO:0007669"/>
    <property type="project" value="TreeGrafter"/>
</dbReference>
<evidence type="ECO:0000259" key="8">
    <source>
        <dbReference type="PROSITE" id="PS51778"/>
    </source>
</evidence>
<dbReference type="RefSeq" id="XP_019013918.1">
    <property type="nucleotide sequence ID" value="XM_019153757.1"/>
</dbReference>
<dbReference type="InterPro" id="IPR004182">
    <property type="entry name" value="GRAM"/>
</dbReference>
<dbReference type="GO" id="GO:0120015">
    <property type="term" value="F:sterol transfer activity"/>
    <property type="evidence" value="ECO:0007669"/>
    <property type="project" value="TreeGrafter"/>
</dbReference>
<reference evidence="9" key="3">
    <citation type="submission" date="2016-07" db="EMBL/GenBank/DDBJ databases">
        <title>Evolution of pathogenesis and genome organization in the Tremellales.</title>
        <authorList>
            <person name="Cuomo C."/>
            <person name="Litvintseva A."/>
            <person name="Heitman J."/>
            <person name="Chen Y."/>
            <person name="Sun S."/>
            <person name="Springer D."/>
            <person name="Dromer F."/>
            <person name="Young S."/>
            <person name="Zeng Q."/>
            <person name="Chapman S."/>
            <person name="Gujja S."/>
            <person name="Saif S."/>
            <person name="Birren B."/>
        </authorList>
    </citation>
    <scope>NUCLEOTIDE SEQUENCE</scope>
    <source>
        <strain evidence="9">CBS 10737</strain>
    </source>
</reference>
<evidence type="ECO:0000256" key="2">
    <source>
        <dbReference type="ARBA" id="ARBA00006582"/>
    </source>
</evidence>
<dbReference type="GO" id="GO:0005739">
    <property type="term" value="C:mitochondrion"/>
    <property type="evidence" value="ECO:0007669"/>
    <property type="project" value="TreeGrafter"/>
</dbReference>
<dbReference type="EMBL" id="CP144522">
    <property type="protein sequence ID" value="WWC69066.1"/>
    <property type="molecule type" value="Genomic_DNA"/>
</dbReference>
<organism evidence="9">
    <name type="scientific">Kwoniella pini CBS 10737</name>
    <dbReference type="NCBI Taxonomy" id="1296096"/>
    <lineage>
        <taxon>Eukaryota</taxon>
        <taxon>Fungi</taxon>
        <taxon>Dikarya</taxon>
        <taxon>Basidiomycota</taxon>
        <taxon>Agaricomycotina</taxon>
        <taxon>Tremellomycetes</taxon>
        <taxon>Tremellales</taxon>
        <taxon>Cryptococcaceae</taxon>
        <taxon>Kwoniella</taxon>
    </lineage>
</organism>
<dbReference type="InterPro" id="IPR031968">
    <property type="entry name" value="VASt"/>
</dbReference>
<evidence type="ECO:0000256" key="6">
    <source>
        <dbReference type="SAM" id="MobiDB-lite"/>
    </source>
</evidence>
<dbReference type="Proteomes" id="UP000094020">
    <property type="component" value="Chromosome 4"/>
</dbReference>
<dbReference type="SMART" id="SM00568">
    <property type="entry name" value="GRAM"/>
    <property type="match status" value="1"/>
</dbReference>
<dbReference type="PANTHER" id="PTHR23319">
    <property type="entry name" value="GRAM DOMAIN CONTAINING 1B, ISOFORM E"/>
    <property type="match status" value="1"/>
</dbReference>
<reference evidence="10" key="2">
    <citation type="submission" date="2013-07" db="EMBL/GenBank/DDBJ databases">
        <authorList>
            <consortium name="The Broad Institute Genome Sequencing Platform"/>
            <person name="Cuomo C."/>
            <person name="Litvintseva A."/>
            <person name="Chen Y."/>
            <person name="Heitman J."/>
            <person name="Sun S."/>
            <person name="Springer D."/>
            <person name="Dromer F."/>
            <person name="Young S.K."/>
            <person name="Zeng Q."/>
            <person name="Gargeya S."/>
            <person name="Fitzgerald M."/>
            <person name="Abouelleil A."/>
            <person name="Alvarado L."/>
            <person name="Berlin A.M."/>
            <person name="Chapman S.B."/>
            <person name="Dewar J."/>
            <person name="Goldberg J."/>
            <person name="Griggs A."/>
            <person name="Gujja S."/>
            <person name="Hansen M."/>
            <person name="Howarth C."/>
            <person name="Imamovic A."/>
            <person name="Larimer J."/>
            <person name="McCowan C."/>
            <person name="Murphy C."/>
            <person name="Pearson M."/>
            <person name="Priest M."/>
            <person name="Roberts A."/>
            <person name="Saif S."/>
            <person name="Shea T."/>
            <person name="Sykes S."/>
            <person name="Wortman J."/>
            <person name="Nusbaum C."/>
            <person name="Birren B."/>
        </authorList>
    </citation>
    <scope>NUCLEOTIDE SEQUENCE</scope>
    <source>
        <strain evidence="10">CBS 10737</strain>
    </source>
</reference>
<evidence type="ECO:0000256" key="1">
    <source>
        <dbReference type="ARBA" id="ARBA00004167"/>
    </source>
</evidence>
<dbReference type="Pfam" id="PF16016">
    <property type="entry name" value="VASt"/>
    <property type="match status" value="1"/>
</dbReference>
<dbReference type="PROSITE" id="PS51778">
    <property type="entry name" value="VAST"/>
    <property type="match status" value="1"/>
</dbReference>
<dbReference type="KEGG" id="kpin:30170361"/>
<dbReference type="GeneID" id="30170361"/>
<dbReference type="EMBL" id="KI894008">
    <property type="protein sequence ID" value="OCF52699.1"/>
    <property type="molecule type" value="Genomic_DNA"/>
</dbReference>
<keyword evidence="3 7" id="KW-0812">Transmembrane</keyword>
<dbReference type="PANTHER" id="PTHR23319:SF4">
    <property type="entry name" value="GRAM DOMAIN CONTAINING 1B, ISOFORM E"/>
    <property type="match status" value="1"/>
</dbReference>
<evidence type="ECO:0000256" key="5">
    <source>
        <dbReference type="ARBA" id="ARBA00023136"/>
    </source>
</evidence>
<evidence type="ECO:0000256" key="3">
    <source>
        <dbReference type="ARBA" id="ARBA00022692"/>
    </source>
</evidence>
<dbReference type="GO" id="GO:0005789">
    <property type="term" value="C:endoplasmic reticulum membrane"/>
    <property type="evidence" value="ECO:0007669"/>
    <property type="project" value="TreeGrafter"/>
</dbReference>
<protein>
    <recommendedName>
        <fullName evidence="8">VASt domain-containing protein</fullName>
    </recommendedName>
</protein>
<dbReference type="InterPro" id="IPR051482">
    <property type="entry name" value="Cholesterol_transport"/>
</dbReference>
<comment type="subcellular location">
    <subcellularLocation>
        <location evidence="1">Membrane</location>
        <topology evidence="1">Single-pass membrane protein</topology>
    </subcellularLocation>
</comment>
<feature type="domain" description="VASt" evidence="8">
    <location>
        <begin position="228"/>
        <end position="402"/>
    </location>
</feature>
<reference evidence="9" key="1">
    <citation type="submission" date="2013-07" db="EMBL/GenBank/DDBJ databases">
        <title>The Genome Sequence of Cryptococcus pinus CBS10737.</title>
        <authorList>
            <consortium name="The Broad Institute Genome Sequencing Platform"/>
            <person name="Cuomo C."/>
            <person name="Litvintseva A."/>
            <person name="Chen Y."/>
            <person name="Heitman J."/>
            <person name="Sun S."/>
            <person name="Springer D."/>
            <person name="Dromer F."/>
            <person name="Young S.K."/>
            <person name="Zeng Q."/>
            <person name="Gargeya S."/>
            <person name="Fitzgerald M."/>
            <person name="Abouelleil A."/>
            <person name="Alvarado L."/>
            <person name="Berlin A.M."/>
            <person name="Chapman S.B."/>
            <person name="Dewar J."/>
            <person name="Goldberg J."/>
            <person name="Griggs A."/>
            <person name="Gujja S."/>
            <person name="Hansen M."/>
            <person name="Howarth C."/>
            <person name="Imamovic A."/>
            <person name="Larimer J."/>
            <person name="McCowan C."/>
            <person name="Murphy C."/>
            <person name="Pearson M."/>
            <person name="Priest M."/>
            <person name="Roberts A."/>
            <person name="Saif S."/>
            <person name="Shea T."/>
            <person name="Sykes S."/>
            <person name="Wortman J."/>
            <person name="Nusbaum C."/>
            <person name="Birren B."/>
        </authorList>
    </citation>
    <scope>NUCLEOTIDE SEQUENCE [LARGE SCALE GENOMIC DNA]</scope>
    <source>
        <strain evidence="9">CBS 10737</strain>
    </source>
</reference>
<evidence type="ECO:0000256" key="4">
    <source>
        <dbReference type="ARBA" id="ARBA00022989"/>
    </source>
</evidence>
<keyword evidence="5 7" id="KW-0472">Membrane</keyword>
<keyword evidence="4 7" id="KW-1133">Transmembrane helix</keyword>
<feature type="transmembrane region" description="Helical" evidence="7">
    <location>
        <begin position="447"/>
        <end position="464"/>
    </location>
</feature>
<evidence type="ECO:0000256" key="7">
    <source>
        <dbReference type="SAM" id="Phobius"/>
    </source>
</evidence>
<dbReference type="GO" id="GO:0140268">
    <property type="term" value="C:endoplasmic reticulum-plasma membrane contact site"/>
    <property type="evidence" value="ECO:0007669"/>
    <property type="project" value="TreeGrafter"/>
</dbReference>
<reference evidence="10" key="4">
    <citation type="submission" date="2024-02" db="EMBL/GenBank/DDBJ databases">
        <title>Comparative genomics of Cryptococcus and Kwoniella reveals pathogenesis evolution and contrasting modes of karyotype evolution via chromosome fusion or intercentromeric recombination.</title>
        <authorList>
            <person name="Coelho M.A."/>
            <person name="David-Palma M."/>
            <person name="Shea T."/>
            <person name="Bowers K."/>
            <person name="McGinley-Smith S."/>
            <person name="Mohammad A.W."/>
            <person name="Gnirke A."/>
            <person name="Yurkov A.M."/>
            <person name="Nowrousian M."/>
            <person name="Sun S."/>
            <person name="Cuomo C.A."/>
            <person name="Heitman J."/>
        </authorList>
    </citation>
    <scope>NUCLEOTIDE SEQUENCE</scope>
    <source>
        <strain evidence="10">CBS 10737</strain>
    </source>
</reference>
<dbReference type="InterPro" id="IPR011993">
    <property type="entry name" value="PH-like_dom_sf"/>
</dbReference>
<name>A0A1B9IAV9_9TREE</name>
<comment type="similarity">
    <text evidence="2">Belongs to the YSP2 family.</text>
</comment>
<dbReference type="STRING" id="1296096.A0A1B9IAV9"/>
<proteinExistence type="inferred from homology"/>
<keyword evidence="11" id="KW-1185">Reference proteome</keyword>
<dbReference type="Pfam" id="PF02893">
    <property type="entry name" value="GRAM"/>
    <property type="match status" value="1"/>
</dbReference>
<evidence type="ECO:0000313" key="9">
    <source>
        <dbReference type="EMBL" id="OCF52699.1"/>
    </source>
</evidence>
<dbReference type="GO" id="GO:0005886">
    <property type="term" value="C:plasma membrane"/>
    <property type="evidence" value="ECO:0007669"/>
    <property type="project" value="TreeGrafter"/>
</dbReference>
<dbReference type="OrthoDB" id="2162691at2759"/>
<evidence type="ECO:0000313" key="10">
    <source>
        <dbReference type="EMBL" id="WWC69066.1"/>
    </source>
</evidence>
<feature type="region of interest" description="Disordered" evidence="6">
    <location>
        <begin position="198"/>
        <end position="218"/>
    </location>
</feature>
<dbReference type="GO" id="GO:0032934">
    <property type="term" value="F:sterol binding"/>
    <property type="evidence" value="ECO:0007669"/>
    <property type="project" value="TreeGrafter"/>
</dbReference>
<dbReference type="AlphaFoldDB" id="A0A1B9IAV9"/>
<dbReference type="Gene3D" id="2.30.29.30">
    <property type="entry name" value="Pleckstrin-homology domain (PH domain)/Phosphotyrosine-binding domain (PTB)"/>
    <property type="match status" value="1"/>
</dbReference>
<sequence>MTSTSALSSTSGMTSTSASFVTAVSDKASDSNLNQRQIEFEKNFAKRMDLEPLTSFGADPSTAHSFKLPDDYMTIVATQAADLQASILVHGRLCLTRYHLCFRSNILGIITMKVHSLSDIVSIKKGTTAKWIQNAVYVRVLELDDDDKWVEQHYGYGSLWNRDSLYDALMECWRARSPDRFNAFVEAEGLESENIDIDEQDTEGEAQVTASGDGDGSIPIITKPSGEEYKELALNVKFPLDMEQTFNLLYHNPDFTNHFYTNDKGLTELKISEWEGSGDEGNQRRTLNYIMHMNNSIGPKSSSCNGSETIAIADPQKSYEIVSETQTPDIPSGKSFTIRTRTCLTHDSLNNKQATRIHCTTQVDWSSSSLLKGTITPAVIKGQKEHHQQLIKGMTEWVKSHPGDFKGVDQDKVEIKHEVEIPQTEDTVNEKVGKTLLQYAGDIPDNPVMLAITILFLVLLLLNLRG</sequence>
<dbReference type="GO" id="GO:0032366">
    <property type="term" value="P:intracellular sterol transport"/>
    <property type="evidence" value="ECO:0007669"/>
    <property type="project" value="TreeGrafter"/>
</dbReference>
<evidence type="ECO:0000313" key="11">
    <source>
        <dbReference type="Proteomes" id="UP000094020"/>
    </source>
</evidence>
<accession>A0A1B9IAV9</accession>